<accession>A0A8J6L9X5</accession>
<dbReference type="AlphaFoldDB" id="A0A8J6L9X5"/>
<dbReference type="EMBL" id="JABDTM020026805">
    <property type="protein sequence ID" value="KAH0811433.1"/>
    <property type="molecule type" value="Genomic_DNA"/>
</dbReference>
<evidence type="ECO:0000313" key="3">
    <source>
        <dbReference type="Proteomes" id="UP000719412"/>
    </source>
</evidence>
<dbReference type="Pfam" id="PF16033">
    <property type="entry name" value="DUF4789"/>
    <property type="match status" value="1"/>
</dbReference>
<reference evidence="2" key="2">
    <citation type="submission" date="2021-08" db="EMBL/GenBank/DDBJ databases">
        <authorList>
            <person name="Eriksson T."/>
        </authorList>
    </citation>
    <scope>NUCLEOTIDE SEQUENCE</scope>
    <source>
        <strain evidence="2">Stoneville</strain>
        <tissue evidence="2">Whole head</tissue>
    </source>
</reference>
<evidence type="ECO:0000259" key="1">
    <source>
        <dbReference type="Pfam" id="PF16033"/>
    </source>
</evidence>
<dbReference type="Proteomes" id="UP000719412">
    <property type="component" value="Unassembled WGS sequence"/>
</dbReference>
<protein>
    <recommendedName>
        <fullName evidence="1">DUF4789 domain-containing protein</fullName>
    </recommendedName>
</protein>
<organism evidence="2 3">
    <name type="scientific">Tenebrio molitor</name>
    <name type="common">Yellow mealworm beetle</name>
    <dbReference type="NCBI Taxonomy" id="7067"/>
    <lineage>
        <taxon>Eukaryota</taxon>
        <taxon>Metazoa</taxon>
        <taxon>Ecdysozoa</taxon>
        <taxon>Arthropoda</taxon>
        <taxon>Hexapoda</taxon>
        <taxon>Insecta</taxon>
        <taxon>Pterygota</taxon>
        <taxon>Neoptera</taxon>
        <taxon>Endopterygota</taxon>
        <taxon>Coleoptera</taxon>
        <taxon>Polyphaga</taxon>
        <taxon>Cucujiformia</taxon>
        <taxon>Tenebrionidae</taxon>
        <taxon>Tenebrio</taxon>
    </lineage>
</organism>
<dbReference type="PANTHER" id="PTHR21177:SF7">
    <property type="entry name" value="GH11627P"/>
    <property type="match status" value="1"/>
</dbReference>
<name>A0A8J6L9X5_TENMO</name>
<dbReference type="PANTHER" id="PTHR21177">
    <property type="entry name" value="IP06524P-RELATED"/>
    <property type="match status" value="1"/>
</dbReference>
<keyword evidence="3" id="KW-1185">Reference proteome</keyword>
<gene>
    <name evidence="2" type="ORF">GEV33_011355</name>
</gene>
<comment type="caution">
    <text evidence="2">The sequence shown here is derived from an EMBL/GenBank/DDBJ whole genome shotgun (WGS) entry which is preliminary data.</text>
</comment>
<reference evidence="2" key="1">
    <citation type="journal article" date="2020" name="J Insects Food Feed">
        <title>The yellow mealworm (Tenebrio molitor) genome: a resource for the emerging insects as food and feed industry.</title>
        <authorList>
            <person name="Eriksson T."/>
            <person name="Andere A."/>
            <person name="Kelstrup H."/>
            <person name="Emery V."/>
            <person name="Picard C."/>
        </authorList>
    </citation>
    <scope>NUCLEOTIDE SEQUENCE</scope>
    <source>
        <strain evidence="2">Stoneville</strain>
        <tissue evidence="2">Whole head</tissue>
    </source>
</reference>
<dbReference type="InterPro" id="IPR031993">
    <property type="entry name" value="DUF4789"/>
</dbReference>
<evidence type="ECO:0000313" key="2">
    <source>
        <dbReference type="EMBL" id="KAH0811433.1"/>
    </source>
</evidence>
<feature type="domain" description="DUF4789" evidence="1">
    <location>
        <begin position="273"/>
        <end position="323"/>
    </location>
</feature>
<proteinExistence type="predicted"/>
<sequence length="455" mass="51626">MQVQKQNPFVRWEEFFDAHVTNLLCFQILSTVLLGLDAAQGAVLPPPWANPKLNPCANQPGGWQLLYWPPDGKCYKIFKTGYPCSEDMELSPSPTKSGEQKFSAECRCPPMKAQSARDGKCYDLYASGPCEKGYYFAPDTKYNSNNSKRLWGVCNQMKTCPGPNEIFWPKDSRCYHKLSKGPCPKGQLITHNPDRIAECKCNKLRELREYRYHDGSCYQHFTRGPCKEKGHLFLPDRTCGCHSFLPHFHDGTGQCFEIGSIGPCNGGEYYQLHPETRRGTCQCKKGYIRHLNASSCYRPFTQGPCGQGQILINSTSCIKQPCARGHLYFLQHDQCYRIGTRGPCHKGRIVTFDFETRPSLDGISYNGVCSCEKHVYDNNCDEEDVAECDKSDGMVLFQKRCYKLYSQGPCPKGAWVAPKRDVRVHSGLHQDSEDVEECDRNGVYATDCDFSRLFK</sequence>